<dbReference type="InterPro" id="IPR012422">
    <property type="entry name" value="Cyt_c_oxidase_su4_bac-aa3"/>
</dbReference>
<keyword evidence="4" id="KW-1185">Reference proteome</keyword>
<dbReference type="RefSeq" id="WP_054134796.1">
    <property type="nucleotide sequence ID" value="NZ_CBDIRB010000001.1"/>
</dbReference>
<dbReference type="Pfam" id="PF07835">
    <property type="entry name" value="COX4_pro_2"/>
    <property type="match status" value="1"/>
</dbReference>
<feature type="domain" description="Cytochrome c oxidase subunit IV bacterial aa3 type" evidence="2">
    <location>
        <begin position="7"/>
        <end position="38"/>
    </location>
</feature>
<gene>
    <name evidence="3" type="ORF">B5J99_16880</name>
</gene>
<dbReference type="GeneID" id="303487267"/>
<evidence type="ECO:0000256" key="1">
    <source>
        <dbReference type="SAM" id="Phobius"/>
    </source>
</evidence>
<name>A0ABM6MCI0_9SPHN</name>
<dbReference type="InterPro" id="IPR036596">
    <property type="entry name" value="Cyt-C_aa3_sf"/>
</dbReference>
<reference evidence="3 4" key="1">
    <citation type="submission" date="2017-03" db="EMBL/GenBank/DDBJ databases">
        <title>Complete genome sequence of Blastomonas fulva degrading microcsystin LR.</title>
        <authorList>
            <person name="Lee H.-g."/>
            <person name="Jin L."/>
            <person name="oh H.-M."/>
        </authorList>
    </citation>
    <scope>NUCLEOTIDE SEQUENCE [LARGE SCALE GENOMIC DNA]</scope>
    <source>
        <strain evidence="3 4">T2</strain>
    </source>
</reference>
<evidence type="ECO:0000313" key="3">
    <source>
        <dbReference type="EMBL" id="ASR53622.1"/>
    </source>
</evidence>
<keyword evidence="1" id="KW-0472">Membrane</keyword>
<evidence type="ECO:0000259" key="2">
    <source>
        <dbReference type="Pfam" id="PF07835"/>
    </source>
</evidence>
<feature type="transmembrane region" description="Helical" evidence="1">
    <location>
        <begin position="20"/>
        <end position="43"/>
    </location>
</feature>
<organism evidence="3 4">
    <name type="scientific">Blastomonas fulva</name>
    <dbReference type="NCBI Taxonomy" id="1550728"/>
    <lineage>
        <taxon>Bacteria</taxon>
        <taxon>Pseudomonadati</taxon>
        <taxon>Pseudomonadota</taxon>
        <taxon>Alphaproteobacteria</taxon>
        <taxon>Sphingomonadales</taxon>
        <taxon>Sphingomonadaceae</taxon>
        <taxon>Blastomonas</taxon>
    </lineage>
</organism>
<dbReference type="Gene3D" id="1.20.5.160">
    <property type="entry name" value="Bacterial aa3 type cytochrome c oxidase subunit IV"/>
    <property type="match status" value="1"/>
</dbReference>
<keyword evidence="1" id="KW-0812">Transmembrane</keyword>
<accession>A0ABM6MCI0</accession>
<proteinExistence type="predicted"/>
<evidence type="ECO:0000313" key="4">
    <source>
        <dbReference type="Proteomes" id="UP000258016"/>
    </source>
</evidence>
<dbReference type="SUPFAM" id="SSF81469">
    <property type="entry name" value="Bacterial aa3 type cytochrome c oxidase subunit IV"/>
    <property type="match status" value="1"/>
</dbReference>
<keyword evidence="1" id="KW-1133">Transmembrane helix</keyword>
<sequence length="44" mass="4755">MANDMSSNNIETARQTYEGFMGWMKTGTIIAALVTAFVVVLIAS</sequence>
<dbReference type="EMBL" id="CP020083">
    <property type="protein sequence ID" value="ASR53622.1"/>
    <property type="molecule type" value="Genomic_DNA"/>
</dbReference>
<dbReference type="Proteomes" id="UP000258016">
    <property type="component" value="Chromosome"/>
</dbReference>
<protein>
    <submittedName>
        <fullName evidence="3">Cytochrome C oxidase subunit IV</fullName>
    </submittedName>
</protein>